<dbReference type="EMBL" id="ADAS02000135">
    <property type="protein sequence ID" value="OAV89247.1"/>
    <property type="molecule type" value="Genomic_DNA"/>
</dbReference>
<evidence type="ECO:0000313" key="3">
    <source>
        <dbReference type="Proteomes" id="UP000005240"/>
    </source>
</evidence>
<reference evidence="1" key="2">
    <citation type="submission" date="2016-05" db="EMBL/GenBank/DDBJ databases">
        <title>Comparative analysis highlights variable genome content of wheat rusts and divergence of the mating loci.</title>
        <authorList>
            <person name="Cuomo C.A."/>
            <person name="Bakkeren G."/>
            <person name="Szabo L."/>
            <person name="Khalil H."/>
            <person name="Joly D."/>
            <person name="Goldberg J."/>
            <person name="Young S."/>
            <person name="Zeng Q."/>
            <person name="Fellers J."/>
        </authorList>
    </citation>
    <scope>NUCLEOTIDE SEQUENCE [LARGE SCALE GENOMIC DNA]</scope>
    <source>
        <strain evidence="1">1-1 BBBD Race 1</strain>
    </source>
</reference>
<proteinExistence type="predicted"/>
<reference evidence="2 3" key="3">
    <citation type="journal article" date="2017" name="G3 (Bethesda)">
        <title>Comparative analysis highlights variable genome content of wheat rusts and divergence of the mating loci.</title>
        <authorList>
            <person name="Cuomo C.A."/>
            <person name="Bakkeren G."/>
            <person name="Khalil H.B."/>
            <person name="Panwar V."/>
            <person name="Joly D."/>
            <person name="Linning R."/>
            <person name="Sakthikumar S."/>
            <person name="Song X."/>
            <person name="Adiconis X."/>
            <person name="Fan L."/>
            <person name="Goldberg J.M."/>
            <person name="Levin J.Z."/>
            <person name="Young S."/>
            <person name="Zeng Q."/>
            <person name="Anikster Y."/>
            <person name="Bruce M."/>
            <person name="Wang M."/>
            <person name="Yin C."/>
            <person name="McCallum B."/>
            <person name="Szabo L.J."/>
            <person name="Hulbert S."/>
            <person name="Chen X."/>
            <person name="Fellers J.P."/>
        </authorList>
    </citation>
    <scope>NUCLEOTIDE SEQUENCE</scope>
    <source>
        <strain evidence="3">Isolate 1-1 / race 1 (BBBD)</strain>
        <strain evidence="2">isolate 1-1 / race 1 (BBBD)</strain>
    </source>
</reference>
<name>A0A180G985_PUCT1</name>
<keyword evidence="3" id="KW-1185">Reference proteome</keyword>
<gene>
    <name evidence="1" type="ORF">PTTG_28757</name>
</gene>
<dbReference type="Proteomes" id="UP000005240">
    <property type="component" value="Unassembled WGS sequence"/>
</dbReference>
<dbReference type="AlphaFoldDB" id="A0A180G985"/>
<evidence type="ECO:0000313" key="1">
    <source>
        <dbReference type="EMBL" id="OAV89247.1"/>
    </source>
</evidence>
<accession>A0A180G985</accession>
<reference evidence="2" key="4">
    <citation type="submission" date="2025-05" db="UniProtKB">
        <authorList>
            <consortium name="EnsemblFungi"/>
        </authorList>
    </citation>
    <scope>IDENTIFICATION</scope>
    <source>
        <strain evidence="2">isolate 1-1 / race 1 (BBBD)</strain>
    </source>
</reference>
<reference evidence="1" key="1">
    <citation type="submission" date="2009-11" db="EMBL/GenBank/DDBJ databases">
        <authorList>
            <consortium name="The Broad Institute Genome Sequencing Platform"/>
            <person name="Ward D."/>
            <person name="Feldgarden M."/>
            <person name="Earl A."/>
            <person name="Young S.K."/>
            <person name="Zeng Q."/>
            <person name="Koehrsen M."/>
            <person name="Alvarado L."/>
            <person name="Berlin A."/>
            <person name="Bochicchio J."/>
            <person name="Borenstein D."/>
            <person name="Chapman S.B."/>
            <person name="Chen Z."/>
            <person name="Engels R."/>
            <person name="Freedman E."/>
            <person name="Gellesch M."/>
            <person name="Goldberg J."/>
            <person name="Griggs A."/>
            <person name="Gujja S."/>
            <person name="Heilman E."/>
            <person name="Heiman D."/>
            <person name="Hepburn T."/>
            <person name="Howarth C."/>
            <person name="Jen D."/>
            <person name="Larson L."/>
            <person name="Lewis B."/>
            <person name="Mehta T."/>
            <person name="Park D."/>
            <person name="Pearson M."/>
            <person name="Roberts A."/>
            <person name="Saif S."/>
            <person name="Shea T."/>
            <person name="Shenoy N."/>
            <person name="Sisk P."/>
            <person name="Stolte C."/>
            <person name="Sykes S."/>
            <person name="Thomson T."/>
            <person name="Walk T."/>
            <person name="White J."/>
            <person name="Yandava C."/>
            <person name="Izard J."/>
            <person name="Baranova O.V."/>
            <person name="Blanton J.M."/>
            <person name="Tanner A.C."/>
            <person name="Dewhirst F.E."/>
            <person name="Haas B."/>
            <person name="Nusbaum C."/>
            <person name="Birren B."/>
        </authorList>
    </citation>
    <scope>NUCLEOTIDE SEQUENCE [LARGE SCALE GENOMIC DNA]</scope>
    <source>
        <strain evidence="1">1-1 BBBD Race 1</strain>
    </source>
</reference>
<dbReference type="EnsemblFungi" id="PTTG_28757-t43_1">
    <property type="protein sequence ID" value="PTTG_28757-t43_1-p1"/>
    <property type="gene ID" value="PTTG_28757"/>
</dbReference>
<organism evidence="1">
    <name type="scientific">Puccinia triticina (isolate 1-1 / race 1 (BBBD))</name>
    <name type="common">Brown leaf rust fungus</name>
    <dbReference type="NCBI Taxonomy" id="630390"/>
    <lineage>
        <taxon>Eukaryota</taxon>
        <taxon>Fungi</taxon>
        <taxon>Dikarya</taxon>
        <taxon>Basidiomycota</taxon>
        <taxon>Pucciniomycotina</taxon>
        <taxon>Pucciniomycetes</taxon>
        <taxon>Pucciniales</taxon>
        <taxon>Pucciniaceae</taxon>
        <taxon>Puccinia</taxon>
    </lineage>
</organism>
<dbReference type="VEuPathDB" id="FungiDB:PTTG_28757"/>
<evidence type="ECO:0000313" key="2">
    <source>
        <dbReference type="EnsemblFungi" id="PTTG_28757-t43_1-p1"/>
    </source>
</evidence>
<protein>
    <submittedName>
        <fullName evidence="1 2">Uncharacterized protein</fullName>
    </submittedName>
</protein>
<sequence length="95" mass="10412">MFDDSYLAYRNRSPGELTGPDTELVNLYKASIGFAPTIKVASDNCKNLVFRNSGQTRRDGVGRCCSEKKLNNGSQVKKPSIQVRKAVAQDACAKL</sequence>